<dbReference type="PANTHER" id="PTHR45398:SF1">
    <property type="entry name" value="ENZYME, PUTATIVE (JCVI)-RELATED"/>
    <property type="match status" value="1"/>
</dbReference>
<sequence>MTNKPTEQNDFDARLAGLSPAKRALLALKLKQKQAQAAVSQNITRRSDDSVAPLSFAQQRIWFLEELEPGSPAYHIPAIFQLTGELDVTALTASLNEIVWRHEALRTTFTAVNGQPSQQIATNVTI</sequence>
<protein>
    <recommendedName>
        <fullName evidence="1">Condensation domain-containing protein</fullName>
    </recommendedName>
</protein>
<dbReference type="EMBL" id="UOEU01000125">
    <property type="protein sequence ID" value="VAW30978.1"/>
    <property type="molecule type" value="Genomic_DNA"/>
</dbReference>
<proteinExistence type="predicted"/>
<dbReference type="PANTHER" id="PTHR45398">
    <property type="match status" value="1"/>
</dbReference>
<feature type="domain" description="Condensation" evidence="1">
    <location>
        <begin position="51"/>
        <end position="123"/>
    </location>
</feature>
<feature type="non-terminal residue" evidence="2">
    <location>
        <position position="126"/>
    </location>
</feature>
<organism evidence="2">
    <name type="scientific">hydrothermal vent metagenome</name>
    <dbReference type="NCBI Taxonomy" id="652676"/>
    <lineage>
        <taxon>unclassified sequences</taxon>
        <taxon>metagenomes</taxon>
        <taxon>ecological metagenomes</taxon>
    </lineage>
</organism>
<evidence type="ECO:0000313" key="2">
    <source>
        <dbReference type="EMBL" id="VAW30978.1"/>
    </source>
</evidence>
<dbReference type="InterPro" id="IPR001242">
    <property type="entry name" value="Condensation_dom"/>
</dbReference>
<dbReference type="GO" id="GO:0003824">
    <property type="term" value="F:catalytic activity"/>
    <property type="evidence" value="ECO:0007669"/>
    <property type="project" value="InterPro"/>
</dbReference>
<evidence type="ECO:0000259" key="1">
    <source>
        <dbReference type="Pfam" id="PF00668"/>
    </source>
</evidence>
<accession>A0A3B0UJU4</accession>
<dbReference type="InterPro" id="IPR023213">
    <property type="entry name" value="CAT-like_dom_sf"/>
</dbReference>
<gene>
    <name evidence="2" type="ORF">MNBD_CHLOROFLEXI01-1802</name>
</gene>
<name>A0A3B0UJU4_9ZZZZ</name>
<dbReference type="Gene3D" id="3.30.559.10">
    <property type="entry name" value="Chloramphenicol acetyltransferase-like domain"/>
    <property type="match status" value="1"/>
</dbReference>
<reference evidence="2" key="1">
    <citation type="submission" date="2018-06" db="EMBL/GenBank/DDBJ databases">
        <authorList>
            <person name="Zhirakovskaya E."/>
        </authorList>
    </citation>
    <scope>NUCLEOTIDE SEQUENCE</scope>
</reference>
<dbReference type="AlphaFoldDB" id="A0A3B0UJU4"/>
<dbReference type="Pfam" id="PF00668">
    <property type="entry name" value="Condensation"/>
    <property type="match status" value="1"/>
</dbReference>
<dbReference type="SUPFAM" id="SSF52777">
    <property type="entry name" value="CoA-dependent acyltransferases"/>
    <property type="match status" value="1"/>
</dbReference>